<feature type="region of interest" description="Disordered" evidence="2">
    <location>
        <begin position="710"/>
        <end position="742"/>
    </location>
</feature>
<dbReference type="SUPFAM" id="SSF48403">
    <property type="entry name" value="Ankyrin repeat"/>
    <property type="match status" value="1"/>
</dbReference>
<feature type="region of interest" description="Disordered" evidence="2">
    <location>
        <begin position="440"/>
        <end position="461"/>
    </location>
</feature>
<feature type="region of interest" description="Disordered" evidence="2">
    <location>
        <begin position="1"/>
        <end position="51"/>
    </location>
</feature>
<feature type="domain" description="Dilute" evidence="3">
    <location>
        <begin position="333"/>
        <end position="627"/>
    </location>
</feature>
<evidence type="ECO:0000256" key="2">
    <source>
        <dbReference type="SAM" id="MobiDB-lite"/>
    </source>
</evidence>
<protein>
    <recommendedName>
        <fullName evidence="3">Dilute domain-containing protein</fullName>
    </recommendedName>
</protein>
<dbReference type="InterPro" id="IPR002110">
    <property type="entry name" value="Ankyrin_rpt"/>
</dbReference>
<dbReference type="Gene3D" id="1.25.40.20">
    <property type="entry name" value="Ankyrin repeat-containing domain"/>
    <property type="match status" value="1"/>
</dbReference>
<dbReference type="GO" id="GO:0051020">
    <property type="term" value="F:GTPase binding"/>
    <property type="evidence" value="ECO:0007669"/>
    <property type="project" value="TreeGrafter"/>
</dbReference>
<dbReference type="PANTHER" id="PTHR16027">
    <property type="entry name" value="DILUTE DOMAIN-CONTAINING PROTEIN YPR089W"/>
    <property type="match status" value="1"/>
</dbReference>
<gene>
    <name evidence="4" type="ORF">CANCADRAFT_23995</name>
</gene>
<dbReference type="InterPro" id="IPR052072">
    <property type="entry name" value="Vascular_dev_regulator"/>
</dbReference>
<dbReference type="OrthoDB" id="426293at2759"/>
<dbReference type="InterPro" id="IPR002710">
    <property type="entry name" value="Dilute_dom"/>
</dbReference>
<dbReference type="SMART" id="SM01132">
    <property type="entry name" value="DIL"/>
    <property type="match status" value="1"/>
</dbReference>
<dbReference type="Proteomes" id="UP000095023">
    <property type="component" value="Unassembled WGS sequence"/>
</dbReference>
<dbReference type="InterPro" id="IPR037986">
    <property type="entry name" value="Myo5p-like_CBD_DIL"/>
</dbReference>
<dbReference type="EMBL" id="KV453842">
    <property type="protein sequence ID" value="ODV90229.1"/>
    <property type="molecule type" value="Genomic_DNA"/>
</dbReference>
<feature type="compositionally biased region" description="Polar residues" evidence="2">
    <location>
        <begin position="1"/>
        <end position="47"/>
    </location>
</feature>
<dbReference type="Pfam" id="PF12796">
    <property type="entry name" value="Ank_2"/>
    <property type="match status" value="1"/>
</dbReference>
<dbReference type="CDD" id="cd15473">
    <property type="entry name" value="Myo5p-like_CBD_DIL_ANK"/>
    <property type="match status" value="1"/>
</dbReference>
<dbReference type="InterPro" id="IPR036770">
    <property type="entry name" value="Ankyrin_rpt-contain_sf"/>
</dbReference>
<organism evidence="4 5">
    <name type="scientific">Tortispora caseinolytica NRRL Y-17796</name>
    <dbReference type="NCBI Taxonomy" id="767744"/>
    <lineage>
        <taxon>Eukaryota</taxon>
        <taxon>Fungi</taxon>
        <taxon>Dikarya</taxon>
        <taxon>Ascomycota</taxon>
        <taxon>Saccharomycotina</taxon>
        <taxon>Trigonopsidomycetes</taxon>
        <taxon>Trigonopsidales</taxon>
        <taxon>Trigonopsidaceae</taxon>
        <taxon>Tortispora</taxon>
    </lineage>
</organism>
<feature type="repeat" description="ANK" evidence="1">
    <location>
        <begin position="127"/>
        <end position="159"/>
    </location>
</feature>
<dbReference type="PROSITE" id="PS50088">
    <property type="entry name" value="ANK_REPEAT"/>
    <property type="match status" value="2"/>
</dbReference>
<reference evidence="5" key="1">
    <citation type="submission" date="2016-02" db="EMBL/GenBank/DDBJ databases">
        <title>Comparative genomics of biotechnologically important yeasts.</title>
        <authorList>
            <consortium name="DOE Joint Genome Institute"/>
            <person name="Riley R."/>
            <person name="Haridas S."/>
            <person name="Wolfe K.H."/>
            <person name="Lopes M.R."/>
            <person name="Hittinger C.T."/>
            <person name="Goker M."/>
            <person name="Salamov A."/>
            <person name="Wisecaver J."/>
            <person name="Long T.M."/>
            <person name="Aerts A.L."/>
            <person name="Barry K."/>
            <person name="Choi C."/>
            <person name="Clum A."/>
            <person name="Coughlan A.Y."/>
            <person name="Deshpande S."/>
            <person name="Douglass A.P."/>
            <person name="Hanson S.J."/>
            <person name="Klenk H.-P."/>
            <person name="Labutti K."/>
            <person name="Lapidus A."/>
            <person name="Lindquist E."/>
            <person name="Lipzen A."/>
            <person name="Meier-Kolthoff J.P."/>
            <person name="Ohm R.A."/>
            <person name="Otillar R.P."/>
            <person name="Pangilinan J."/>
            <person name="Peng Y."/>
            <person name="Rokas A."/>
            <person name="Rosa C.A."/>
            <person name="Scheuner C."/>
            <person name="Sibirny A.A."/>
            <person name="Slot J.C."/>
            <person name="Stielow J.B."/>
            <person name="Sun H."/>
            <person name="Kurtzman C.P."/>
            <person name="Blackwell M."/>
            <person name="Jeffries T.W."/>
            <person name="Grigoriev I.V."/>
        </authorList>
    </citation>
    <scope>NUCLEOTIDE SEQUENCE [LARGE SCALE GENOMIC DNA]</scope>
    <source>
        <strain evidence="5">NRRL Y-17796</strain>
    </source>
</reference>
<dbReference type="PROSITE" id="PS50297">
    <property type="entry name" value="ANK_REP_REGION"/>
    <property type="match status" value="1"/>
</dbReference>
<evidence type="ECO:0000259" key="3">
    <source>
        <dbReference type="PROSITE" id="PS51126"/>
    </source>
</evidence>
<proteinExistence type="predicted"/>
<evidence type="ECO:0000313" key="5">
    <source>
        <dbReference type="Proteomes" id="UP000095023"/>
    </source>
</evidence>
<evidence type="ECO:0000256" key="1">
    <source>
        <dbReference type="PROSITE-ProRule" id="PRU00023"/>
    </source>
</evidence>
<dbReference type="PROSITE" id="PS51126">
    <property type="entry name" value="DILUTE"/>
    <property type="match status" value="1"/>
</dbReference>
<dbReference type="PANTHER" id="PTHR16027:SF6">
    <property type="entry name" value="DILUTE DOMAIN-CONTAINING PROTEIN"/>
    <property type="match status" value="1"/>
</dbReference>
<dbReference type="SMART" id="SM00248">
    <property type="entry name" value="ANK"/>
    <property type="match status" value="2"/>
</dbReference>
<evidence type="ECO:0000313" key="4">
    <source>
        <dbReference type="EMBL" id="ODV90229.1"/>
    </source>
</evidence>
<accession>A0A1E4TER8</accession>
<keyword evidence="1" id="KW-0040">ANK repeat</keyword>
<dbReference type="Pfam" id="PF01843">
    <property type="entry name" value="DIL"/>
    <property type="match status" value="1"/>
</dbReference>
<feature type="repeat" description="ANK" evidence="1">
    <location>
        <begin position="94"/>
        <end position="126"/>
    </location>
</feature>
<sequence>MDSVPSQSVLPTVGTPESQSRMNSMLQHSTLPESAATVSNESIAESSDLSDEQKCEELQKRLIAASSNGKLADVKELLSAPCAAYIAIDGTDSDGASALIYAACFGHLEVVKELLQAGADPDIQDKFEWTPLMWAANNHHIEIASQLLDSGASLDLKTAAGRSALDFVNPGTALAELIKEKGFSLHGAAATATAAAGVGAGALDGFEDFYSPANLPPTEDDMFDQSRQDKLRFESMLNDDVKLDTSWIQDDFPAEPTEDDILNLPDFDWNRCLPGQMFVFSESDINLILDTSISKMQPQRSTTQKPIPANVIFLSARFALSSGDTNLLENLLTPAFERISDVVHSHKEDPSFLAYWLSNCSLLLYYLKKDTQLAPVTKQYQSKLHDLTTEIYTFVHRDAIRLMEKVLDQAMLEHDTIPGLDDVQFQHEWRLFRRRKTHQSFAEQDGPAYLPPPPKEKAKPSPRLITSILSSILFLFELYDVHPVISVQVMQQLFYWLGATIFNRVLSNHKYLSRTKAMQIRMNISMIEDWSSSNNFTPKFADETRNFPEDLIDLARTYLANPIQLLQWLQCFSGLEDDFDGLINTIQQLKALTPEQLLYAVDHYRAEVGEPSLSTTSKGYIKDTDKKYRIQMQEQEEKGKTSEKKSLKPPNTGLFMDASYVLPFSPPSYHEMFEAWGAGLGGVNSANAKKYQPSLPLEFVSALDDAMGSGLPAPKPAVPNSMGRDWDDLGTGTGSSTSNHWS</sequence>
<name>A0A1E4TER8_9ASCO</name>
<keyword evidence="5" id="KW-1185">Reference proteome</keyword>
<dbReference type="AlphaFoldDB" id="A0A1E4TER8"/>